<comment type="caution">
    <text evidence="3">The sequence shown here is derived from an EMBL/GenBank/DDBJ whole genome shotgun (WGS) entry which is preliminary data.</text>
</comment>
<dbReference type="Gene3D" id="3.60.110.10">
    <property type="entry name" value="Carbon-nitrogen hydrolase"/>
    <property type="match status" value="1"/>
</dbReference>
<dbReference type="EMBL" id="JAGIOO010000001">
    <property type="protein sequence ID" value="MBP2473741.1"/>
    <property type="molecule type" value="Genomic_DNA"/>
</dbReference>
<evidence type="ECO:0000313" key="3">
    <source>
        <dbReference type="EMBL" id="MBP2473741.1"/>
    </source>
</evidence>
<dbReference type="Pfam" id="PF00795">
    <property type="entry name" value="CN_hydrolase"/>
    <property type="match status" value="1"/>
</dbReference>
<dbReference type="InterPro" id="IPR036526">
    <property type="entry name" value="C-N_Hydrolase_sf"/>
</dbReference>
<keyword evidence="4" id="KW-1185">Reference proteome</keyword>
<dbReference type="SUPFAM" id="SSF56317">
    <property type="entry name" value="Carbon-nitrogen hydrolase"/>
    <property type="match status" value="1"/>
</dbReference>
<feature type="domain" description="CN hydrolase" evidence="2">
    <location>
        <begin position="3"/>
        <end position="227"/>
    </location>
</feature>
<dbReference type="RefSeq" id="WP_086783427.1">
    <property type="nucleotide sequence ID" value="NZ_JAGIOO010000001.1"/>
</dbReference>
<dbReference type="CDD" id="cd07197">
    <property type="entry name" value="nitrilase"/>
    <property type="match status" value="1"/>
</dbReference>
<dbReference type="PROSITE" id="PS50263">
    <property type="entry name" value="CN_HYDROLASE"/>
    <property type="match status" value="1"/>
</dbReference>
<evidence type="ECO:0000256" key="1">
    <source>
        <dbReference type="ARBA" id="ARBA00022801"/>
    </source>
</evidence>
<dbReference type="PANTHER" id="PTHR43674">
    <property type="entry name" value="NITRILASE C965.09-RELATED"/>
    <property type="match status" value="1"/>
</dbReference>
<evidence type="ECO:0000259" key="2">
    <source>
        <dbReference type="PROSITE" id="PS50263"/>
    </source>
</evidence>
<dbReference type="InterPro" id="IPR003010">
    <property type="entry name" value="C-N_Hydrolase"/>
</dbReference>
<keyword evidence="1" id="KW-0378">Hydrolase</keyword>
<protein>
    <submittedName>
        <fullName evidence="3">Amidohydrolase</fullName>
    </submittedName>
</protein>
<evidence type="ECO:0000313" key="4">
    <source>
        <dbReference type="Proteomes" id="UP001519363"/>
    </source>
</evidence>
<proteinExistence type="predicted"/>
<sequence>MPITLAVAQPRIHSFALADNVLAHADLVRAAGARVVVFPELSLTGYEHTAPPVAEDSEALRPLVQACATTGSLALVGAPADGHIAVLAVDGGGARVVYRKMCLTEDEARHFRPGTAPAVLTVDGVRLGLAVCKDTGHPEQAEATAALGIDVYVAGVVQTADRTGVQHGRARAVAAKYDVWAATASFAGPTGEGITDTAGRSGIWRPGGELVVAAGAEPGEFVRAEVG</sequence>
<name>A0ABS5AAZ3_9PSEU</name>
<dbReference type="InterPro" id="IPR050345">
    <property type="entry name" value="Aliph_Amidase/BUP"/>
</dbReference>
<dbReference type="Proteomes" id="UP001519363">
    <property type="component" value="Unassembled WGS sequence"/>
</dbReference>
<dbReference type="PANTHER" id="PTHR43674:SF2">
    <property type="entry name" value="BETA-UREIDOPROPIONASE"/>
    <property type="match status" value="1"/>
</dbReference>
<gene>
    <name evidence="3" type="ORF">JOF53_002613</name>
</gene>
<reference evidence="3 4" key="1">
    <citation type="submission" date="2021-03" db="EMBL/GenBank/DDBJ databases">
        <title>Sequencing the genomes of 1000 actinobacteria strains.</title>
        <authorList>
            <person name="Klenk H.-P."/>
        </authorList>
    </citation>
    <scope>NUCLEOTIDE SEQUENCE [LARGE SCALE GENOMIC DNA]</scope>
    <source>
        <strain evidence="3 4">DSM 44580</strain>
    </source>
</reference>
<organism evidence="3 4">
    <name type="scientific">Crossiella equi</name>
    <dbReference type="NCBI Taxonomy" id="130796"/>
    <lineage>
        <taxon>Bacteria</taxon>
        <taxon>Bacillati</taxon>
        <taxon>Actinomycetota</taxon>
        <taxon>Actinomycetes</taxon>
        <taxon>Pseudonocardiales</taxon>
        <taxon>Pseudonocardiaceae</taxon>
        <taxon>Crossiella</taxon>
    </lineage>
</organism>
<accession>A0ABS5AAZ3</accession>